<evidence type="ECO:0000313" key="1">
    <source>
        <dbReference type="EnsemblPlants" id="AVESA.00010b.r2.6CG1110620.1.CDS.1"/>
    </source>
</evidence>
<reference evidence="1" key="1">
    <citation type="submission" date="2021-05" db="EMBL/GenBank/DDBJ databases">
        <authorList>
            <person name="Scholz U."/>
            <person name="Mascher M."/>
            <person name="Fiebig A."/>
        </authorList>
    </citation>
    <scope>NUCLEOTIDE SEQUENCE [LARGE SCALE GENOMIC DNA]</scope>
</reference>
<reference evidence="1" key="2">
    <citation type="submission" date="2025-09" db="UniProtKB">
        <authorList>
            <consortium name="EnsemblPlants"/>
        </authorList>
    </citation>
    <scope>IDENTIFICATION</scope>
</reference>
<accession>A0ACD5Z6V1</accession>
<proteinExistence type="predicted"/>
<dbReference type="Proteomes" id="UP001732700">
    <property type="component" value="Chromosome 6C"/>
</dbReference>
<dbReference type="EnsemblPlants" id="AVESA.00010b.r2.6CG1110620.1">
    <property type="protein sequence ID" value="AVESA.00010b.r2.6CG1110620.1.CDS.1"/>
    <property type="gene ID" value="AVESA.00010b.r2.6CG1110620"/>
</dbReference>
<organism evidence="1 2">
    <name type="scientific">Avena sativa</name>
    <name type="common">Oat</name>
    <dbReference type="NCBI Taxonomy" id="4498"/>
    <lineage>
        <taxon>Eukaryota</taxon>
        <taxon>Viridiplantae</taxon>
        <taxon>Streptophyta</taxon>
        <taxon>Embryophyta</taxon>
        <taxon>Tracheophyta</taxon>
        <taxon>Spermatophyta</taxon>
        <taxon>Magnoliopsida</taxon>
        <taxon>Liliopsida</taxon>
        <taxon>Poales</taxon>
        <taxon>Poaceae</taxon>
        <taxon>BOP clade</taxon>
        <taxon>Pooideae</taxon>
        <taxon>Poodae</taxon>
        <taxon>Poeae</taxon>
        <taxon>Poeae Chloroplast Group 1 (Aveneae type)</taxon>
        <taxon>Aveninae</taxon>
        <taxon>Avena</taxon>
    </lineage>
</organism>
<evidence type="ECO:0000313" key="2">
    <source>
        <dbReference type="Proteomes" id="UP001732700"/>
    </source>
</evidence>
<name>A0ACD5Z6V1_AVESA</name>
<keyword evidence="2" id="KW-1185">Reference proteome</keyword>
<sequence length="610" mass="68847">MAESEVQKSGDTGVDKLYEIFSKLLEQQQQIKVFPETTKYALEPNPVKLSGPANYVSWARHAQLILSSHGYENLLVGDDEKQKGGDICIKQINDRVLVWLLASMEPIVRQQVEIMQTVYEVWSALERQFAGKSNKMQATRIMDELTHLKQGTKNVTEYAGEVKRLYRDLHYYHPFQPIDKNDLAIHHKWFESIVSKLFLDGLNQEFNLRRQLIYSQPEWPSLDDIISSVIEEETSLCQPKEYGPRCIDARVALSMQSRHTAGSFIKTDKRKLFCKHCRKNGHSKDTCFELHGFPSWWERGRSKQGGVQGAGKRQSTHVASVREQPVVDVRALHEFTSKLKLSECSSSSQETSKADSSLIATSQRGMELHQAHSSITHSNPWIINTGATNHMTGAANLFTTYSPCSGKDKVRVADGSMAPIVGRGSIRCTKTLSLPPVLHVPKFPVNLLSVSSITKSLNCRSWFDPTCCGFQELKTGRLLGTVTEHDGLYYLDEGSEEVALASSLSPSQELLLHHRRLGHLSFAALSRIYPALFKLCTSESLVCDACELAKHTRGTYPSIGLRSSKPFEVIHSDVWGPCEVHSISGHRWFVTFIDCFSRYTWLYLLKHKSD</sequence>
<protein>
    <submittedName>
        <fullName evidence="1">Uncharacterized protein</fullName>
    </submittedName>
</protein>